<comment type="caution">
    <text evidence="1">The sequence shown here is derived from an EMBL/GenBank/DDBJ whole genome shotgun (WGS) entry which is preliminary data.</text>
</comment>
<protein>
    <submittedName>
        <fullName evidence="1">Uncharacterized protein</fullName>
    </submittedName>
</protein>
<dbReference type="AlphaFoldDB" id="A0A9K3N0N1"/>
<reference evidence="1" key="1">
    <citation type="journal article" date="2017" name="Nature">
        <title>The sunflower genome provides insights into oil metabolism, flowering and Asterid evolution.</title>
        <authorList>
            <person name="Badouin H."/>
            <person name="Gouzy J."/>
            <person name="Grassa C.J."/>
            <person name="Murat F."/>
            <person name="Staton S.E."/>
            <person name="Cottret L."/>
            <person name="Lelandais-Briere C."/>
            <person name="Owens G.L."/>
            <person name="Carrere S."/>
            <person name="Mayjonade B."/>
            <person name="Legrand L."/>
            <person name="Gill N."/>
            <person name="Kane N.C."/>
            <person name="Bowers J.E."/>
            <person name="Hubner S."/>
            <person name="Bellec A."/>
            <person name="Berard A."/>
            <person name="Berges H."/>
            <person name="Blanchet N."/>
            <person name="Boniface M.C."/>
            <person name="Brunel D."/>
            <person name="Catrice O."/>
            <person name="Chaidir N."/>
            <person name="Claudel C."/>
            <person name="Donnadieu C."/>
            <person name="Faraut T."/>
            <person name="Fievet G."/>
            <person name="Helmstetter N."/>
            <person name="King M."/>
            <person name="Knapp S.J."/>
            <person name="Lai Z."/>
            <person name="Le Paslier M.C."/>
            <person name="Lippi Y."/>
            <person name="Lorenzon L."/>
            <person name="Mandel J.R."/>
            <person name="Marage G."/>
            <person name="Marchand G."/>
            <person name="Marquand E."/>
            <person name="Bret-Mestries E."/>
            <person name="Morien E."/>
            <person name="Nambeesan S."/>
            <person name="Nguyen T."/>
            <person name="Pegot-Espagnet P."/>
            <person name="Pouilly N."/>
            <person name="Raftis F."/>
            <person name="Sallet E."/>
            <person name="Schiex T."/>
            <person name="Thomas J."/>
            <person name="Vandecasteele C."/>
            <person name="Vares D."/>
            <person name="Vear F."/>
            <person name="Vautrin S."/>
            <person name="Crespi M."/>
            <person name="Mangin B."/>
            <person name="Burke J.M."/>
            <person name="Salse J."/>
            <person name="Munos S."/>
            <person name="Vincourt P."/>
            <person name="Rieseberg L.H."/>
            <person name="Langlade N.B."/>
        </authorList>
    </citation>
    <scope>NUCLEOTIDE SEQUENCE</scope>
    <source>
        <tissue evidence="1">Leaves</tissue>
    </source>
</reference>
<dbReference type="EMBL" id="MNCJ02000326">
    <property type="protein sequence ID" value="KAF5782138.1"/>
    <property type="molecule type" value="Genomic_DNA"/>
</dbReference>
<reference evidence="1" key="2">
    <citation type="submission" date="2020-06" db="EMBL/GenBank/DDBJ databases">
        <title>Helianthus annuus Genome sequencing and assembly Release 2.</title>
        <authorList>
            <person name="Gouzy J."/>
            <person name="Langlade N."/>
            <person name="Munos S."/>
        </authorList>
    </citation>
    <scope>NUCLEOTIDE SEQUENCE</scope>
    <source>
        <tissue evidence="1">Leaves</tissue>
    </source>
</reference>
<dbReference type="Gramene" id="mRNA:HanXRQr2_Chr11g0492001">
    <property type="protein sequence ID" value="CDS:HanXRQr2_Chr11g0492001.1"/>
    <property type="gene ID" value="HanXRQr2_Chr11g0492001"/>
</dbReference>
<name>A0A9K3N0N1_HELAN</name>
<evidence type="ECO:0000313" key="1">
    <source>
        <dbReference type="EMBL" id="KAF5782138.1"/>
    </source>
</evidence>
<sequence length="77" mass="9085">MRTSQTWKLPTCDFTNSDTSNVRFHKLGYFQHAVHKLGQIPTCVYFFKHVEFCFFHVHANLPPIQKTACCIPRIRML</sequence>
<keyword evidence="2" id="KW-1185">Reference proteome</keyword>
<proteinExistence type="predicted"/>
<gene>
    <name evidence="1" type="ORF">HanXRQr2_Chr11g0492001</name>
</gene>
<accession>A0A9K3N0N1</accession>
<dbReference type="Proteomes" id="UP000215914">
    <property type="component" value="Unassembled WGS sequence"/>
</dbReference>
<evidence type="ECO:0000313" key="2">
    <source>
        <dbReference type="Proteomes" id="UP000215914"/>
    </source>
</evidence>
<organism evidence="1 2">
    <name type="scientific">Helianthus annuus</name>
    <name type="common">Common sunflower</name>
    <dbReference type="NCBI Taxonomy" id="4232"/>
    <lineage>
        <taxon>Eukaryota</taxon>
        <taxon>Viridiplantae</taxon>
        <taxon>Streptophyta</taxon>
        <taxon>Embryophyta</taxon>
        <taxon>Tracheophyta</taxon>
        <taxon>Spermatophyta</taxon>
        <taxon>Magnoliopsida</taxon>
        <taxon>eudicotyledons</taxon>
        <taxon>Gunneridae</taxon>
        <taxon>Pentapetalae</taxon>
        <taxon>asterids</taxon>
        <taxon>campanulids</taxon>
        <taxon>Asterales</taxon>
        <taxon>Asteraceae</taxon>
        <taxon>Asteroideae</taxon>
        <taxon>Heliantheae alliance</taxon>
        <taxon>Heliantheae</taxon>
        <taxon>Helianthus</taxon>
    </lineage>
</organism>